<dbReference type="GeneID" id="77931628"/>
<proteinExistence type="predicted"/>
<dbReference type="InterPro" id="IPR021678">
    <property type="entry name" value="DUF3263"/>
</dbReference>
<dbReference type="KEGG" id="vg:77931628"/>
<dbReference type="RefSeq" id="YP_010655760.1">
    <property type="nucleotide sequence ID" value="NC_070831.1"/>
</dbReference>
<keyword evidence="2" id="KW-1185">Reference proteome</keyword>
<name>A0A3G2KIN6_9CAUD</name>
<evidence type="ECO:0000313" key="1">
    <source>
        <dbReference type="EMBL" id="AYN58865.1"/>
    </source>
</evidence>
<dbReference type="EMBL" id="MH834625">
    <property type="protein sequence ID" value="AYN58865.1"/>
    <property type="molecule type" value="Genomic_DNA"/>
</dbReference>
<dbReference type="Pfam" id="PF11662">
    <property type="entry name" value="DUF3263"/>
    <property type="match status" value="1"/>
</dbReference>
<gene>
    <name evidence="1" type="primary">39</name>
    <name evidence="1" type="ORF">PBI_RICHIE_39</name>
</gene>
<dbReference type="GO" id="GO:0003677">
    <property type="term" value="F:DNA binding"/>
    <property type="evidence" value="ECO:0007669"/>
    <property type="project" value="UniProtKB-KW"/>
</dbReference>
<organism evidence="1 2">
    <name type="scientific">Arthrobacter phage Richie</name>
    <dbReference type="NCBI Taxonomy" id="2419967"/>
    <lineage>
        <taxon>Viruses</taxon>
        <taxon>Duplodnaviria</taxon>
        <taxon>Heunggongvirae</taxon>
        <taxon>Uroviricota</taxon>
        <taxon>Caudoviricetes</taxon>
        <taxon>Richievirus</taxon>
        <taxon>Richievirus richie</taxon>
    </lineage>
</organism>
<reference evidence="1 2" key="1">
    <citation type="submission" date="2018-09" db="EMBL/GenBank/DDBJ databases">
        <authorList>
            <person name="Rimple P.A."/>
            <person name="Stoner T.H."/>
            <person name="Garlena R.A."/>
            <person name="Russell D.A."/>
            <person name="Pope W.H."/>
            <person name="Jacobs-Sera D."/>
            <person name="Hatfull G.F."/>
        </authorList>
    </citation>
    <scope>NUCLEOTIDE SEQUENCE [LARGE SCALE GENOMIC DNA]</scope>
</reference>
<sequence length="78" mass="8852">MLTDRQKAMLDLAGETFKYAGSLDTAAGERFGLSPTRYWQEVNILLRTEAAVAYRPDLVARLNNRRRPNVRTVSRLLG</sequence>
<evidence type="ECO:0000313" key="2">
    <source>
        <dbReference type="Proteomes" id="UP000269345"/>
    </source>
</evidence>
<dbReference type="Proteomes" id="UP000269345">
    <property type="component" value="Segment"/>
</dbReference>
<protein>
    <submittedName>
        <fullName evidence="1">Helix-turn-helix DNA-binding domain protein</fullName>
    </submittedName>
</protein>
<keyword evidence="1" id="KW-0238">DNA-binding</keyword>
<accession>A0A3G2KIN6</accession>